<proteinExistence type="predicted"/>
<dbReference type="EMBL" id="BTFZ01000002">
    <property type="protein sequence ID" value="GMM34160.1"/>
    <property type="molecule type" value="Genomic_DNA"/>
</dbReference>
<dbReference type="AlphaFoldDB" id="A0AAV5QIF0"/>
<evidence type="ECO:0000313" key="2">
    <source>
        <dbReference type="Proteomes" id="UP001360560"/>
    </source>
</evidence>
<dbReference type="RefSeq" id="XP_064851160.1">
    <property type="nucleotide sequence ID" value="XM_064995088.1"/>
</dbReference>
<organism evidence="1 2">
    <name type="scientific">Saccharomycopsis crataegensis</name>
    <dbReference type="NCBI Taxonomy" id="43959"/>
    <lineage>
        <taxon>Eukaryota</taxon>
        <taxon>Fungi</taxon>
        <taxon>Dikarya</taxon>
        <taxon>Ascomycota</taxon>
        <taxon>Saccharomycotina</taxon>
        <taxon>Saccharomycetes</taxon>
        <taxon>Saccharomycopsidaceae</taxon>
        <taxon>Saccharomycopsis</taxon>
    </lineage>
</organism>
<evidence type="ECO:0000313" key="1">
    <source>
        <dbReference type="EMBL" id="GMM34160.1"/>
    </source>
</evidence>
<reference evidence="1 2" key="1">
    <citation type="journal article" date="2023" name="Elife">
        <title>Identification of key yeast species and microbe-microbe interactions impacting larval growth of Drosophila in the wild.</title>
        <authorList>
            <person name="Mure A."/>
            <person name="Sugiura Y."/>
            <person name="Maeda R."/>
            <person name="Honda K."/>
            <person name="Sakurai N."/>
            <person name="Takahashi Y."/>
            <person name="Watada M."/>
            <person name="Katoh T."/>
            <person name="Gotoh A."/>
            <person name="Gotoh Y."/>
            <person name="Taniguchi I."/>
            <person name="Nakamura K."/>
            <person name="Hayashi T."/>
            <person name="Katayama T."/>
            <person name="Uemura T."/>
            <person name="Hattori Y."/>
        </authorList>
    </citation>
    <scope>NUCLEOTIDE SEQUENCE [LARGE SCALE GENOMIC DNA]</scope>
    <source>
        <strain evidence="1 2">SC-9</strain>
    </source>
</reference>
<keyword evidence="2" id="KW-1185">Reference proteome</keyword>
<name>A0AAV5QIF0_9ASCO</name>
<sequence length="239" mass="27506">MPNTFPSFTYLPLELQLLVIDFSDTRTCTQLLQSNHDLRAKTVYCLQKSVSHKISQMHNQFLLSFYSPNNKESSTEKFYYQAEITTSQNSESHGLPNVSVNLKDLVLSKNLFDNSEKKAVIANRLQQTQMTTDQIPLLINEESPTFKATVSLVLKNNQSLSSRTALSQFSQKFYKSNNTGSPVEKSTNFYKLHYTLHKQGTEPPRHEYDFDLFDNFLFSIKSIDFNCCYILHQLETLAS</sequence>
<comment type="caution">
    <text evidence="1">The sequence shown here is derived from an EMBL/GenBank/DDBJ whole genome shotgun (WGS) entry which is preliminary data.</text>
</comment>
<dbReference type="Proteomes" id="UP001360560">
    <property type="component" value="Unassembled WGS sequence"/>
</dbReference>
<gene>
    <name evidence="1" type="ORF">DASC09_014850</name>
</gene>
<accession>A0AAV5QIF0</accession>
<dbReference type="GeneID" id="90072139"/>
<protein>
    <submittedName>
        <fullName evidence="1">Uncharacterized protein</fullName>
    </submittedName>
</protein>